<accession>A0A1D3CS82</accession>
<proteinExistence type="predicted"/>
<sequence>MKKQRRIQKPNGRHAEELIVQIPKLHDFQGYQSQKSQIPLCPWGVKTLGVSQQSTPLSYPYGGETRSAATVHGAATVTAARGAAAADLAKASAEEHKNQLQQWQPVKAAGRADSRMPPSGGPKRSSLSDPCRKEQSSSRPLKKGFILRTPSSRIEAKRKAPVQRNQGPFSTTARPVEKTQSCLESLSPWGRSPKGSLLDDAPFGITDDSPRIGTSLHTENASLWELRKQQEGHETGIRRTKPLETQHAAVSAAYAHPAITATASPWDQAPSNGEFQCIAKARDETRVKERASIECIEKQMTPGKPNHGPGQPPVPQFPFMDKGKLNEALRQQQQHEKQHTDQDMPSHSQPRDPTGHLRSQIRLQTSESLEEHALSQAAAQLHSAISTGPHRSSHGLKKQTKYETADSAGRPSVESVTEAVVSAVLELAMKGAARNAPTAFSSPTQASQDAFAWSWPSKTAQTHALRREGTLGLSDATSSRAALILSELQLYARALHRHAFSPLHLFGAGPQGYPGSGLLKEGAYTPTITKPPLKSVSEQRAGRRSGGQTKQKAQKQHSLSHAVESEERSPGCASLLKSLGQVHAELGAATGALCAIEWDQQQYLPLTLEPGSLGASQEVGGKPRKQQRQQPSAPVAKRGHRAGDLHHLSPAKLCTEQEYTQAQEHQKQRQKEEQQQGRRRARDHSQPPRTGAASTALANQEVDFRGTAQCGSSCARRSASLPTWVRASPFNPNRGPTASEVAAVPAVTTATAKTRSDNSATDGIAAAAVLVNDPWTHTCLSTATSQVFPAATAGEGGSIPMESEDPAAKGLGAAAGEVVATSRRRPPYLQRMHFCVERLQPSSGCSRLPEQDWQRQLLQYMQQQLELLQEQQQSQQAILRQHFLLQQQLQQPVDAIKNQQKASDGASGGAVESDLRQQQIKQQQTQPLHSEGASMTPKGSPKAACYSTAQTEKPQQQKWKDIEAAADGSWQKATGFSPQSGAQRRVQHAGEASRAALPQARWTAPVCTADCQHTSRKCAACHPEENTAGQCFGVGGSKRPASAAAALREQQQRTGGAIPRVRSSASPSSRQEQRQRPKQKSKEQQEPQLLVLALPCSAGKEVLVCSPASDGERGRLHISEQQQRSLMQLIRGRMNGNWKLVEESASDTTPWGSTFRSSHKQPKTSASEGGGKRLHQQRCKDVQHNQAFQMHQRQQSRKDGISNCCCCRTGCCSCVGGDSTCSSDCSSSAGERASGKPLQQRRCVRVDTALTPLQQHALIDELLQKRLQTVERHQRQRALDQREPSLSPKKELPTAIPRAASTVGAAEAKDTASAAEEELSASTSRLLNSLASAAKGEKLAATPELTAPAEDIAAEARRPAESPLQPVDIPSCCRDTAAMQNSPQHRKMEDFAALSPWELSAAHCHSEPLLPLRRPEESQTDSVQLQEFLQRESVAVEQRLEELPAHEEQQPVQQEQQVLQQLQQAEEPARHEVGQPVQCQVKQLPSPKREQPEQLPLNHWQYKECSASALSEYSPSRSLHSSQASPAAESPPLGLTLPHQPRSHKVQPLTESRPEHHQQQAKRDGPSESSSRVQRKSPPACQRTLPVASELLPRTSSRELAAHPESPVLVLPPSRQPQVLRTIVAQEQTQHEEESQGSQKAQSDKEHSDNIHDVRKESQTTSSRMAKPMPNQCLLFVNSPAQPSTKLGRHLIGKVQPLKNSRLPPAQTRGTLSLSQTLVVARHKQQHLTRQNHQEPLHSNKPQQKAFVHPRGPPQEFALTKSADSRRRKLPRPVSAPHDFQGKNTATAVTTAVVGRLGRSTKYPARFRTDEGNASFHRVEATKRVFSSPAVSPERAAPPVESTDAASKQQCPASDAQHLQQQVLAKQQQVLLQQEQVLEQQRELLQRKWVPQSTSPQLQQWDTASPLSLPPLPNKEQRRAAGRQSSTVSPNAAAADSLSSPSSNWSGSVSSGEVIVTPLTKRQFVCMNPAVWSLEGPPATNSLLKKPEGLNNPATPGAPSTHLMQSNAGPLGCRALIPVNRSGSVTGMFKETHPFSL</sequence>
<feature type="region of interest" description="Disordered" evidence="1">
    <location>
        <begin position="1513"/>
        <end position="1587"/>
    </location>
</feature>
<feature type="region of interest" description="Disordered" evidence="1">
    <location>
        <begin position="1626"/>
        <end position="1667"/>
    </location>
</feature>
<dbReference type="VEuPathDB" id="ToxoDB:cyc_06061"/>
<dbReference type="Proteomes" id="UP000095192">
    <property type="component" value="Unassembled WGS sequence"/>
</dbReference>
<feature type="region of interest" description="Disordered" evidence="1">
    <location>
        <begin position="896"/>
        <end position="997"/>
    </location>
</feature>
<feature type="compositionally biased region" description="Polar residues" evidence="1">
    <location>
        <begin position="1146"/>
        <end position="1156"/>
    </location>
</feature>
<feature type="region of interest" description="Disordered" evidence="1">
    <location>
        <begin position="1826"/>
        <end position="1854"/>
    </location>
</feature>
<dbReference type="EMBL" id="JROU02002145">
    <property type="protein sequence ID" value="OEH74058.1"/>
    <property type="molecule type" value="Genomic_DNA"/>
</dbReference>
<dbReference type="VEuPathDB" id="ToxoDB:LOC34622311"/>
<comment type="caution">
    <text evidence="2">The sequence shown here is derived from an EMBL/GenBank/DDBJ whole genome shotgun (WGS) entry which is preliminary data.</text>
</comment>
<reference evidence="2 3" key="1">
    <citation type="journal article" date="2016" name="BMC Genomics">
        <title>Comparative genomics reveals Cyclospora cayetanensis possesses coccidia-like metabolism and invasion components but unique surface antigens.</title>
        <authorList>
            <person name="Liu S."/>
            <person name="Wang L."/>
            <person name="Zheng H."/>
            <person name="Xu Z."/>
            <person name="Roellig D.M."/>
            <person name="Li N."/>
            <person name="Frace M.A."/>
            <person name="Tang K."/>
            <person name="Arrowood M.J."/>
            <person name="Moss D.M."/>
            <person name="Zhang L."/>
            <person name="Feng Y."/>
            <person name="Xiao L."/>
        </authorList>
    </citation>
    <scope>NUCLEOTIDE SEQUENCE [LARGE SCALE GENOMIC DNA]</scope>
    <source>
        <strain evidence="2 3">CHN_HEN01</strain>
    </source>
</reference>
<feature type="region of interest" description="Disordered" evidence="1">
    <location>
        <begin position="1145"/>
        <end position="1177"/>
    </location>
</feature>
<feature type="region of interest" description="Disordered" evidence="1">
    <location>
        <begin position="90"/>
        <end position="180"/>
    </location>
</feature>
<feature type="compositionally biased region" description="Basic and acidic residues" evidence="1">
    <location>
        <begin position="1642"/>
        <end position="1658"/>
    </location>
</feature>
<feature type="compositionally biased region" description="Basic and acidic residues" evidence="1">
    <location>
        <begin position="1071"/>
        <end position="1085"/>
    </location>
</feature>
<keyword evidence="3" id="KW-1185">Reference proteome</keyword>
<feature type="compositionally biased region" description="Basic and acidic residues" evidence="1">
    <location>
        <begin position="664"/>
        <end position="676"/>
    </location>
</feature>
<feature type="compositionally biased region" description="Low complexity" evidence="1">
    <location>
        <begin position="374"/>
        <end position="384"/>
    </location>
</feature>
<feature type="region of interest" description="Disordered" evidence="1">
    <location>
        <begin position="1724"/>
        <end position="1785"/>
    </location>
</feature>
<dbReference type="VEuPathDB" id="ToxoDB:LOC113147294"/>
<feature type="compositionally biased region" description="Polar residues" evidence="1">
    <location>
        <begin position="163"/>
        <end position="180"/>
    </location>
</feature>
<feature type="region of interest" description="Disordered" evidence="1">
    <location>
        <begin position="527"/>
        <end position="567"/>
    </location>
</feature>
<feature type="compositionally biased region" description="Polar residues" evidence="1">
    <location>
        <begin position="546"/>
        <end position="559"/>
    </location>
</feature>
<feature type="compositionally biased region" description="Low complexity" evidence="1">
    <location>
        <begin position="1450"/>
        <end position="1466"/>
    </location>
</feature>
<feature type="compositionally biased region" description="Low complexity" evidence="1">
    <location>
        <begin position="1521"/>
        <end position="1532"/>
    </location>
</feature>
<feature type="compositionally biased region" description="Polar residues" evidence="1">
    <location>
        <begin position="947"/>
        <end position="957"/>
    </location>
</feature>
<feature type="region of interest" description="Disordered" evidence="1">
    <location>
        <begin position="1049"/>
        <end position="1088"/>
    </location>
</feature>
<feature type="compositionally biased region" description="Polar residues" evidence="1">
    <location>
        <begin position="1891"/>
        <end position="1906"/>
    </location>
</feature>
<protein>
    <submittedName>
        <fullName evidence="2">Uncharacterized protein</fullName>
    </submittedName>
</protein>
<evidence type="ECO:0000313" key="3">
    <source>
        <dbReference type="Proteomes" id="UP000095192"/>
    </source>
</evidence>
<gene>
    <name evidence="2" type="ORF">cyc_06061</name>
</gene>
<feature type="region of interest" description="Disordered" evidence="1">
    <location>
        <begin position="614"/>
        <end position="644"/>
    </location>
</feature>
<feature type="region of interest" description="Disordered" evidence="1">
    <location>
        <begin position="298"/>
        <end position="357"/>
    </location>
</feature>
<feature type="region of interest" description="Disordered" evidence="1">
    <location>
        <begin position="370"/>
        <end position="414"/>
    </location>
</feature>
<feature type="region of interest" description="Disordered" evidence="1">
    <location>
        <begin position="658"/>
        <end position="700"/>
    </location>
</feature>
<feature type="region of interest" description="Disordered" evidence="1">
    <location>
        <begin position="1890"/>
        <end position="1950"/>
    </location>
</feature>
<name>A0A1D3CS82_9EIME</name>
<feature type="compositionally biased region" description="Low complexity" evidence="1">
    <location>
        <begin position="917"/>
        <end position="926"/>
    </location>
</feature>
<feature type="compositionally biased region" description="Basic and acidic residues" evidence="1">
    <location>
        <begin position="1552"/>
        <end position="1566"/>
    </location>
</feature>
<evidence type="ECO:0000313" key="2">
    <source>
        <dbReference type="EMBL" id="OEH74058.1"/>
    </source>
</evidence>
<dbReference type="InParanoid" id="A0A1D3CS82"/>
<evidence type="ECO:0000256" key="1">
    <source>
        <dbReference type="SAM" id="MobiDB-lite"/>
    </source>
</evidence>
<feature type="region of interest" description="Disordered" evidence="1">
    <location>
        <begin position="1444"/>
        <end position="1476"/>
    </location>
</feature>
<feature type="compositionally biased region" description="Low complexity" evidence="1">
    <location>
        <begin position="1929"/>
        <end position="1950"/>
    </location>
</feature>
<organism evidence="2 3">
    <name type="scientific">Cyclospora cayetanensis</name>
    <dbReference type="NCBI Taxonomy" id="88456"/>
    <lineage>
        <taxon>Eukaryota</taxon>
        <taxon>Sar</taxon>
        <taxon>Alveolata</taxon>
        <taxon>Apicomplexa</taxon>
        <taxon>Conoidasida</taxon>
        <taxon>Coccidia</taxon>
        <taxon>Eucoccidiorida</taxon>
        <taxon>Eimeriorina</taxon>
        <taxon>Eimeriidae</taxon>
        <taxon>Cyclospora</taxon>
    </lineage>
</organism>
<feature type="compositionally biased region" description="Basic and acidic residues" evidence="1">
    <location>
        <begin position="321"/>
        <end position="355"/>
    </location>
</feature>
<feature type="compositionally biased region" description="Basic and acidic residues" evidence="1">
    <location>
        <begin position="1273"/>
        <end position="1292"/>
    </location>
</feature>
<feature type="compositionally biased region" description="Polar residues" evidence="1">
    <location>
        <begin position="971"/>
        <end position="982"/>
    </location>
</feature>
<feature type="region of interest" description="Disordered" evidence="1">
    <location>
        <begin position="1273"/>
        <end position="1303"/>
    </location>
</feature>